<dbReference type="OrthoDB" id="2665416at2"/>
<protein>
    <submittedName>
        <fullName evidence="1">Uncharacterized protein</fullName>
    </submittedName>
</protein>
<keyword evidence="2" id="KW-1185">Reference proteome</keyword>
<evidence type="ECO:0000313" key="1">
    <source>
        <dbReference type="EMBL" id="AZR74694.1"/>
    </source>
</evidence>
<gene>
    <name evidence="1" type="ORF">BBF96_15740</name>
</gene>
<dbReference type="Proteomes" id="UP000267250">
    <property type="component" value="Chromosome"/>
</dbReference>
<name>A0A3Q9HSK9_9FIRM</name>
<reference evidence="1 2" key="1">
    <citation type="submission" date="2016-07" db="EMBL/GenBank/DDBJ databases">
        <title>Genome and transcriptome analysis of iron-reducing fermentative bacteria Anoxybacter fermentans.</title>
        <authorList>
            <person name="Zeng X."/>
            <person name="Shao Z."/>
        </authorList>
    </citation>
    <scope>NUCLEOTIDE SEQUENCE [LARGE SCALE GENOMIC DNA]</scope>
    <source>
        <strain evidence="1 2">DY22613</strain>
    </source>
</reference>
<proteinExistence type="predicted"/>
<evidence type="ECO:0000313" key="2">
    <source>
        <dbReference type="Proteomes" id="UP000267250"/>
    </source>
</evidence>
<dbReference type="KEGG" id="aft:BBF96_15740"/>
<dbReference type="RefSeq" id="WP_127018062.1">
    <property type="nucleotide sequence ID" value="NZ_CP016379.1"/>
</dbReference>
<dbReference type="EMBL" id="CP016379">
    <property type="protein sequence ID" value="AZR74694.1"/>
    <property type="molecule type" value="Genomic_DNA"/>
</dbReference>
<accession>A0A3Q9HSK9</accession>
<dbReference type="AlphaFoldDB" id="A0A3Q9HSK9"/>
<organism evidence="1 2">
    <name type="scientific">Anoxybacter fermentans</name>
    <dbReference type="NCBI Taxonomy" id="1323375"/>
    <lineage>
        <taxon>Bacteria</taxon>
        <taxon>Bacillati</taxon>
        <taxon>Bacillota</taxon>
        <taxon>Clostridia</taxon>
        <taxon>Halanaerobiales</taxon>
        <taxon>Anoxybacter</taxon>
    </lineage>
</organism>
<sequence length="103" mass="11492">MSERIKGLVLVGILICLVIIAFKPAPQLNIQPAINLGDSIIQLGPNRIAIVETNINSGLYGTVLVFDFDDKTGTFNLVGKFNYKDYFRKPQKYGLVKEEKGNY</sequence>